<reference evidence="10" key="2">
    <citation type="submission" date="2023-05" db="EMBL/GenBank/DDBJ databases">
        <authorList>
            <person name="Schelkunov M.I."/>
        </authorList>
    </citation>
    <scope>NUCLEOTIDE SEQUENCE</scope>
    <source>
        <strain evidence="10">Hsosn_3</strain>
        <tissue evidence="10">Leaf</tissue>
    </source>
</reference>
<dbReference type="InterPro" id="IPR017441">
    <property type="entry name" value="Protein_kinase_ATP_BS"/>
</dbReference>
<dbReference type="EC" id="2.7.11.1" evidence="1"/>
<dbReference type="SUPFAM" id="SSF56112">
    <property type="entry name" value="Protein kinase-like (PK-like)"/>
    <property type="match status" value="1"/>
</dbReference>
<evidence type="ECO:0000313" key="11">
    <source>
        <dbReference type="Proteomes" id="UP001237642"/>
    </source>
</evidence>
<reference evidence="10" key="1">
    <citation type="submission" date="2023-02" db="EMBL/GenBank/DDBJ databases">
        <title>Genome of toxic invasive species Heracleum sosnowskyi carries increased number of genes despite the absence of recent whole-genome duplications.</title>
        <authorList>
            <person name="Schelkunov M."/>
            <person name="Shtratnikova V."/>
            <person name="Makarenko M."/>
            <person name="Klepikova A."/>
            <person name="Omelchenko D."/>
            <person name="Novikova G."/>
            <person name="Obukhova E."/>
            <person name="Bogdanov V."/>
            <person name="Penin A."/>
            <person name="Logacheva M."/>
        </authorList>
    </citation>
    <scope>NUCLEOTIDE SEQUENCE</scope>
    <source>
        <strain evidence="10">Hsosn_3</strain>
        <tissue evidence="10">Leaf</tissue>
    </source>
</reference>
<proteinExistence type="predicted"/>
<evidence type="ECO:0000256" key="2">
    <source>
        <dbReference type="ARBA" id="ARBA00022527"/>
    </source>
</evidence>
<evidence type="ECO:0000256" key="1">
    <source>
        <dbReference type="ARBA" id="ARBA00012513"/>
    </source>
</evidence>
<dbReference type="InterPro" id="IPR011009">
    <property type="entry name" value="Kinase-like_dom_sf"/>
</dbReference>
<keyword evidence="11" id="KW-1185">Reference proteome</keyword>
<evidence type="ECO:0000313" key="10">
    <source>
        <dbReference type="EMBL" id="KAK1381307.1"/>
    </source>
</evidence>
<dbReference type="GO" id="GO:0005524">
    <property type="term" value="F:ATP binding"/>
    <property type="evidence" value="ECO:0007669"/>
    <property type="project" value="UniProtKB-UniRule"/>
</dbReference>
<keyword evidence="3" id="KW-0808">Transferase</keyword>
<comment type="catalytic activity">
    <reaction evidence="8">
        <text>L-seryl-[protein] + ATP = O-phospho-L-seryl-[protein] + ADP + H(+)</text>
        <dbReference type="Rhea" id="RHEA:17989"/>
        <dbReference type="Rhea" id="RHEA-COMP:9863"/>
        <dbReference type="Rhea" id="RHEA-COMP:11604"/>
        <dbReference type="ChEBI" id="CHEBI:15378"/>
        <dbReference type="ChEBI" id="CHEBI:29999"/>
        <dbReference type="ChEBI" id="CHEBI:30616"/>
        <dbReference type="ChEBI" id="CHEBI:83421"/>
        <dbReference type="ChEBI" id="CHEBI:456216"/>
        <dbReference type="EC" id="2.7.11.1"/>
    </reaction>
</comment>
<protein>
    <recommendedName>
        <fullName evidence="1">non-specific serine/threonine protein kinase</fullName>
        <ecNumber evidence="1">2.7.11.1</ecNumber>
    </recommendedName>
</protein>
<comment type="caution">
    <text evidence="10">The sequence shown here is derived from an EMBL/GenBank/DDBJ whole genome shotgun (WGS) entry which is preliminary data.</text>
</comment>
<evidence type="ECO:0000256" key="3">
    <source>
        <dbReference type="ARBA" id="ARBA00022679"/>
    </source>
</evidence>
<evidence type="ECO:0000256" key="7">
    <source>
        <dbReference type="ARBA" id="ARBA00047899"/>
    </source>
</evidence>
<comment type="catalytic activity">
    <reaction evidence="7">
        <text>L-threonyl-[protein] + ATP = O-phospho-L-threonyl-[protein] + ADP + H(+)</text>
        <dbReference type="Rhea" id="RHEA:46608"/>
        <dbReference type="Rhea" id="RHEA-COMP:11060"/>
        <dbReference type="Rhea" id="RHEA-COMP:11605"/>
        <dbReference type="ChEBI" id="CHEBI:15378"/>
        <dbReference type="ChEBI" id="CHEBI:30013"/>
        <dbReference type="ChEBI" id="CHEBI:30616"/>
        <dbReference type="ChEBI" id="CHEBI:61977"/>
        <dbReference type="ChEBI" id="CHEBI:456216"/>
        <dbReference type="EC" id="2.7.11.1"/>
    </reaction>
</comment>
<evidence type="ECO:0000256" key="9">
    <source>
        <dbReference type="PROSITE-ProRule" id="PRU10141"/>
    </source>
</evidence>
<sequence>MHVRTGDICSVLNFDGNLASQDIIKATNNFDIRYCIGTGGYGSVYKARLPKGNTVALKKLHRLEAEDPNSDRSFRNELLKLKCHERTNEVEPENRDLLYNISVE</sequence>
<dbReference type="InterPro" id="IPR051420">
    <property type="entry name" value="Ser_Thr_Kinases_DiverseReg"/>
</dbReference>
<dbReference type="EMBL" id="JAUIZM010000006">
    <property type="protein sequence ID" value="KAK1381307.1"/>
    <property type="molecule type" value="Genomic_DNA"/>
</dbReference>
<dbReference type="PROSITE" id="PS00107">
    <property type="entry name" value="PROTEIN_KINASE_ATP"/>
    <property type="match status" value="1"/>
</dbReference>
<accession>A0AAD8I8S8</accession>
<keyword evidence="5" id="KW-0418">Kinase</keyword>
<dbReference type="PANTHER" id="PTHR48005:SF16">
    <property type="entry name" value="MDIS1-INTERACTING RECEPTOR LIKE KINASE 2-LIKE ISOFORM X1"/>
    <property type="match status" value="1"/>
</dbReference>
<evidence type="ECO:0000256" key="8">
    <source>
        <dbReference type="ARBA" id="ARBA00048679"/>
    </source>
</evidence>
<evidence type="ECO:0000256" key="5">
    <source>
        <dbReference type="ARBA" id="ARBA00022777"/>
    </source>
</evidence>
<evidence type="ECO:0000256" key="4">
    <source>
        <dbReference type="ARBA" id="ARBA00022741"/>
    </source>
</evidence>
<dbReference type="Gene3D" id="3.30.200.20">
    <property type="entry name" value="Phosphorylase Kinase, domain 1"/>
    <property type="match status" value="1"/>
</dbReference>
<name>A0AAD8I8S8_9APIA</name>
<feature type="binding site" evidence="9">
    <location>
        <position position="58"/>
    </location>
    <ligand>
        <name>ATP</name>
        <dbReference type="ChEBI" id="CHEBI:30616"/>
    </ligand>
</feature>
<organism evidence="10 11">
    <name type="scientific">Heracleum sosnowskyi</name>
    <dbReference type="NCBI Taxonomy" id="360622"/>
    <lineage>
        <taxon>Eukaryota</taxon>
        <taxon>Viridiplantae</taxon>
        <taxon>Streptophyta</taxon>
        <taxon>Embryophyta</taxon>
        <taxon>Tracheophyta</taxon>
        <taxon>Spermatophyta</taxon>
        <taxon>Magnoliopsida</taxon>
        <taxon>eudicotyledons</taxon>
        <taxon>Gunneridae</taxon>
        <taxon>Pentapetalae</taxon>
        <taxon>asterids</taxon>
        <taxon>campanulids</taxon>
        <taxon>Apiales</taxon>
        <taxon>Apiaceae</taxon>
        <taxon>Apioideae</taxon>
        <taxon>apioid superclade</taxon>
        <taxon>Tordylieae</taxon>
        <taxon>Tordyliinae</taxon>
        <taxon>Heracleum</taxon>
    </lineage>
</organism>
<dbReference type="Proteomes" id="UP001237642">
    <property type="component" value="Unassembled WGS sequence"/>
</dbReference>
<keyword evidence="6 9" id="KW-0067">ATP-binding</keyword>
<keyword evidence="2" id="KW-0723">Serine/threonine-protein kinase</keyword>
<gene>
    <name evidence="10" type="ORF">POM88_028051</name>
</gene>
<evidence type="ECO:0000256" key="6">
    <source>
        <dbReference type="ARBA" id="ARBA00022840"/>
    </source>
</evidence>
<dbReference type="AlphaFoldDB" id="A0AAD8I8S8"/>
<dbReference type="PANTHER" id="PTHR48005">
    <property type="entry name" value="LEUCINE RICH REPEAT KINASE 2"/>
    <property type="match status" value="1"/>
</dbReference>
<keyword evidence="4 9" id="KW-0547">Nucleotide-binding</keyword>
<dbReference type="GO" id="GO:0004674">
    <property type="term" value="F:protein serine/threonine kinase activity"/>
    <property type="evidence" value="ECO:0007669"/>
    <property type="project" value="UniProtKB-KW"/>
</dbReference>